<sequence>MRVTAGVTACGQRRPLCITSSLRQATLGRRKDPDPQQPGSAKRTSECQDGYLTGAAKVSKGGPKRRQQQRWTEATSTAKVDRSDVNSKGGPKRRQQ</sequence>
<keyword evidence="3" id="KW-1185">Reference proteome</keyword>
<name>A0AAV4H150_9GAST</name>
<feature type="region of interest" description="Disordered" evidence="1">
    <location>
        <begin position="21"/>
        <end position="96"/>
    </location>
</feature>
<comment type="caution">
    <text evidence="2">The sequence shown here is derived from an EMBL/GenBank/DDBJ whole genome shotgun (WGS) entry which is preliminary data.</text>
</comment>
<dbReference type="AlphaFoldDB" id="A0AAV4H150"/>
<feature type="compositionally biased region" description="Polar residues" evidence="1">
    <location>
        <begin position="69"/>
        <end position="78"/>
    </location>
</feature>
<evidence type="ECO:0000313" key="3">
    <source>
        <dbReference type="Proteomes" id="UP000762676"/>
    </source>
</evidence>
<dbReference type="Proteomes" id="UP000762676">
    <property type="component" value="Unassembled WGS sequence"/>
</dbReference>
<proteinExistence type="predicted"/>
<reference evidence="2 3" key="1">
    <citation type="journal article" date="2021" name="Elife">
        <title>Chloroplast acquisition without the gene transfer in kleptoplastic sea slugs, Plakobranchus ocellatus.</title>
        <authorList>
            <person name="Maeda T."/>
            <person name="Takahashi S."/>
            <person name="Yoshida T."/>
            <person name="Shimamura S."/>
            <person name="Takaki Y."/>
            <person name="Nagai Y."/>
            <person name="Toyoda A."/>
            <person name="Suzuki Y."/>
            <person name="Arimoto A."/>
            <person name="Ishii H."/>
            <person name="Satoh N."/>
            <person name="Nishiyama T."/>
            <person name="Hasebe M."/>
            <person name="Maruyama T."/>
            <person name="Minagawa J."/>
            <person name="Obokata J."/>
            <person name="Shigenobu S."/>
        </authorList>
    </citation>
    <scope>NUCLEOTIDE SEQUENCE [LARGE SCALE GENOMIC DNA]</scope>
</reference>
<dbReference type="EMBL" id="BMAT01005321">
    <property type="protein sequence ID" value="GFR91096.1"/>
    <property type="molecule type" value="Genomic_DNA"/>
</dbReference>
<gene>
    <name evidence="2" type="ORF">ElyMa_002584600</name>
</gene>
<evidence type="ECO:0000313" key="2">
    <source>
        <dbReference type="EMBL" id="GFR91096.1"/>
    </source>
</evidence>
<accession>A0AAV4H150</accession>
<organism evidence="2 3">
    <name type="scientific">Elysia marginata</name>
    <dbReference type="NCBI Taxonomy" id="1093978"/>
    <lineage>
        <taxon>Eukaryota</taxon>
        <taxon>Metazoa</taxon>
        <taxon>Spiralia</taxon>
        <taxon>Lophotrochozoa</taxon>
        <taxon>Mollusca</taxon>
        <taxon>Gastropoda</taxon>
        <taxon>Heterobranchia</taxon>
        <taxon>Euthyneura</taxon>
        <taxon>Panpulmonata</taxon>
        <taxon>Sacoglossa</taxon>
        <taxon>Placobranchoidea</taxon>
        <taxon>Plakobranchidae</taxon>
        <taxon>Elysia</taxon>
    </lineage>
</organism>
<protein>
    <submittedName>
        <fullName evidence="2">Uncharacterized protein</fullName>
    </submittedName>
</protein>
<evidence type="ECO:0000256" key="1">
    <source>
        <dbReference type="SAM" id="MobiDB-lite"/>
    </source>
</evidence>